<accession>A0ABW2U013</accession>
<proteinExistence type="predicted"/>
<dbReference type="EMBL" id="JBHTEK010000001">
    <property type="protein sequence ID" value="MFC7666755.1"/>
    <property type="molecule type" value="Genomic_DNA"/>
</dbReference>
<dbReference type="Proteomes" id="UP001596513">
    <property type="component" value="Unassembled WGS sequence"/>
</dbReference>
<name>A0ABW2U013_9BACT</name>
<reference evidence="3" key="1">
    <citation type="journal article" date="2019" name="Int. J. Syst. Evol. Microbiol.">
        <title>The Global Catalogue of Microorganisms (GCM) 10K type strain sequencing project: providing services to taxonomists for standard genome sequencing and annotation.</title>
        <authorList>
            <consortium name="The Broad Institute Genomics Platform"/>
            <consortium name="The Broad Institute Genome Sequencing Center for Infectious Disease"/>
            <person name="Wu L."/>
            <person name="Ma J."/>
        </authorList>
    </citation>
    <scope>NUCLEOTIDE SEQUENCE [LARGE SCALE GENOMIC DNA]</scope>
    <source>
        <strain evidence="3">JCM 19635</strain>
    </source>
</reference>
<gene>
    <name evidence="2" type="ORF">ACFQT0_04480</name>
</gene>
<feature type="compositionally biased region" description="Polar residues" evidence="1">
    <location>
        <begin position="163"/>
        <end position="173"/>
    </location>
</feature>
<keyword evidence="3" id="KW-1185">Reference proteome</keyword>
<sequence>MGGGGVALLAATATVASMQLRKAPAFDKIAAQFFRSRHYSVGFDAGAVHRGLALIPATARVSATSALVPHLAARPYIYQLPYVADADYIAALRQASTFPLSPAELEAQAAGYQASGHWQVVLAQGPLLILRRTRPLPQPTQRFSSAGRWGRAIPPADREPDSSGVSAISSLAPATNPFRP</sequence>
<dbReference type="RefSeq" id="WP_380206151.1">
    <property type="nucleotide sequence ID" value="NZ_JBHTEK010000001.1"/>
</dbReference>
<feature type="region of interest" description="Disordered" evidence="1">
    <location>
        <begin position="139"/>
        <end position="180"/>
    </location>
</feature>
<organism evidence="2 3">
    <name type="scientific">Hymenobacter humi</name>
    <dbReference type="NCBI Taxonomy" id="1411620"/>
    <lineage>
        <taxon>Bacteria</taxon>
        <taxon>Pseudomonadati</taxon>
        <taxon>Bacteroidota</taxon>
        <taxon>Cytophagia</taxon>
        <taxon>Cytophagales</taxon>
        <taxon>Hymenobacteraceae</taxon>
        <taxon>Hymenobacter</taxon>
    </lineage>
</organism>
<comment type="caution">
    <text evidence="2">The sequence shown here is derived from an EMBL/GenBank/DDBJ whole genome shotgun (WGS) entry which is preliminary data.</text>
</comment>
<evidence type="ECO:0000313" key="2">
    <source>
        <dbReference type="EMBL" id="MFC7666755.1"/>
    </source>
</evidence>
<evidence type="ECO:0000313" key="3">
    <source>
        <dbReference type="Proteomes" id="UP001596513"/>
    </source>
</evidence>
<evidence type="ECO:0000256" key="1">
    <source>
        <dbReference type="SAM" id="MobiDB-lite"/>
    </source>
</evidence>
<protein>
    <submittedName>
        <fullName evidence="2">Uncharacterized protein</fullName>
    </submittedName>
</protein>